<reference evidence="15" key="1">
    <citation type="submission" date="2022-10" db="EMBL/GenBank/DDBJ databases">
        <title>Chitinophaga sp. nov., isolated from soil.</title>
        <authorList>
            <person name="Jeon C.O."/>
        </authorList>
    </citation>
    <scope>NUCLEOTIDE SEQUENCE</scope>
    <source>
        <strain evidence="15">R8</strain>
    </source>
</reference>
<dbReference type="Gene3D" id="2.40.170.20">
    <property type="entry name" value="TonB-dependent receptor, beta-barrel domain"/>
    <property type="match status" value="1"/>
</dbReference>
<feature type="chain" id="PRO_5046093850" evidence="12">
    <location>
        <begin position="25"/>
        <end position="945"/>
    </location>
</feature>
<dbReference type="InterPro" id="IPR008969">
    <property type="entry name" value="CarboxyPept-like_regulatory"/>
</dbReference>
<evidence type="ECO:0000259" key="14">
    <source>
        <dbReference type="Pfam" id="PF07715"/>
    </source>
</evidence>
<dbReference type="Pfam" id="PF07715">
    <property type="entry name" value="Plug"/>
    <property type="match status" value="1"/>
</dbReference>
<accession>A0ABY6JA54</accession>
<keyword evidence="9 10" id="KW-0998">Cell outer membrane</keyword>
<dbReference type="InterPro" id="IPR000531">
    <property type="entry name" value="Beta-barrel_TonB"/>
</dbReference>
<dbReference type="Gene3D" id="2.60.40.1120">
    <property type="entry name" value="Carboxypeptidase-like, regulatory domain"/>
    <property type="match status" value="1"/>
</dbReference>
<proteinExistence type="inferred from homology"/>
<evidence type="ECO:0000256" key="9">
    <source>
        <dbReference type="ARBA" id="ARBA00023237"/>
    </source>
</evidence>
<evidence type="ECO:0000256" key="4">
    <source>
        <dbReference type="ARBA" id="ARBA00022692"/>
    </source>
</evidence>
<evidence type="ECO:0000259" key="13">
    <source>
        <dbReference type="Pfam" id="PF00593"/>
    </source>
</evidence>
<dbReference type="PANTHER" id="PTHR30069">
    <property type="entry name" value="TONB-DEPENDENT OUTER MEMBRANE RECEPTOR"/>
    <property type="match status" value="1"/>
</dbReference>
<keyword evidence="2 10" id="KW-0813">Transport</keyword>
<dbReference type="PANTHER" id="PTHR30069:SF29">
    <property type="entry name" value="HEMOGLOBIN AND HEMOGLOBIN-HAPTOGLOBIN-BINDING PROTEIN 1-RELATED"/>
    <property type="match status" value="1"/>
</dbReference>
<evidence type="ECO:0000256" key="7">
    <source>
        <dbReference type="ARBA" id="ARBA00023136"/>
    </source>
</evidence>
<keyword evidence="5 12" id="KW-0732">Signal</keyword>
<evidence type="ECO:0000256" key="11">
    <source>
        <dbReference type="RuleBase" id="RU003357"/>
    </source>
</evidence>
<dbReference type="SUPFAM" id="SSF49464">
    <property type="entry name" value="Carboxypeptidase regulatory domain-like"/>
    <property type="match status" value="1"/>
</dbReference>
<dbReference type="InterPro" id="IPR039426">
    <property type="entry name" value="TonB-dep_rcpt-like"/>
</dbReference>
<evidence type="ECO:0000256" key="5">
    <source>
        <dbReference type="ARBA" id="ARBA00022729"/>
    </source>
</evidence>
<dbReference type="InterPro" id="IPR037066">
    <property type="entry name" value="Plug_dom_sf"/>
</dbReference>
<dbReference type="EMBL" id="CP107006">
    <property type="protein sequence ID" value="UYQ95222.1"/>
    <property type="molecule type" value="Genomic_DNA"/>
</dbReference>
<evidence type="ECO:0000256" key="8">
    <source>
        <dbReference type="ARBA" id="ARBA00023170"/>
    </source>
</evidence>
<evidence type="ECO:0000256" key="6">
    <source>
        <dbReference type="ARBA" id="ARBA00023077"/>
    </source>
</evidence>
<protein>
    <submittedName>
        <fullName evidence="15">TonB-dependent receptor</fullName>
    </submittedName>
</protein>
<name>A0ABY6JA54_9BACT</name>
<keyword evidence="16" id="KW-1185">Reference proteome</keyword>
<dbReference type="RefSeq" id="WP_264282994.1">
    <property type="nucleotide sequence ID" value="NZ_CP107006.1"/>
</dbReference>
<evidence type="ECO:0000256" key="2">
    <source>
        <dbReference type="ARBA" id="ARBA00022448"/>
    </source>
</evidence>
<evidence type="ECO:0000256" key="12">
    <source>
        <dbReference type="SAM" id="SignalP"/>
    </source>
</evidence>
<evidence type="ECO:0000256" key="3">
    <source>
        <dbReference type="ARBA" id="ARBA00022452"/>
    </source>
</evidence>
<comment type="subcellular location">
    <subcellularLocation>
        <location evidence="1 10">Cell outer membrane</location>
        <topology evidence="1 10">Multi-pass membrane protein</topology>
    </subcellularLocation>
</comment>
<feature type="signal peptide" evidence="12">
    <location>
        <begin position="1"/>
        <end position="24"/>
    </location>
</feature>
<keyword evidence="7 10" id="KW-0472">Membrane</keyword>
<feature type="domain" description="TonB-dependent receptor plug" evidence="14">
    <location>
        <begin position="122"/>
        <end position="230"/>
    </location>
</feature>
<comment type="similarity">
    <text evidence="10 11">Belongs to the TonB-dependent receptor family.</text>
</comment>
<sequence>MKNYLLLYPCMLFLLIFSAATVVAQSQTIKGVVTDKTTGQPMPGVTVSVKGAATGAVTGTTGAFQITTSRSFPLTLVFSSVGYKTEELAVNSAADINFSLTSTEILGQEVVVSASRVSQNILESPVSIERLSTKAIRESPSMSFYDGLTKIKGVESSQQSFTFNSLTTRGFNSNGNTRFNQFIDGMDNQAPGLNFAVGNVVGINELDVESVELLPGASSALYGAGGTNGTLLMNSKSPFDYQGLSLQLKGGINHVNDKQAPVGFIPDLSARYAKAFGKFAFKVNVSYLQADDWRASDSSNIDRLNLVGKPGTSHAADPNYDGINSYGDEINANMRSVAQNVLGQATAQYVANYQAQTGMQPTQAQINTFLATNQTTQPFYAGTQAGLIPNQTVSRTGYRESDVVDYSVKSLRVNAAAHYRFTPDLELILQGNWGKGTSVYTGSDRYSLRNFTLGQYKAELRGKNFFVRGYTTQENSGDAYNATALATFLNESWKPSTTWFPQYVGNFVGARSQGLTEEQAHAFARNAANTGRFAPGSDAFNRAKDSLTKRYIGFGADRGGAKFNDQTNLWHYEGMYNFSELVKVFDLQVGANFRKYALSSDGTIFDDKDRDIDINEYGGFIQVGKKLAKDRIKLTGSVRYDKNENFEGRFTPRISGVFTVAPENNIRLSFQTGFRNPTTQNQYIDLLVRANTYLIGGLPELLTKYDLYNNKGYTQNSVRKFGQTGNPADLQQYTFGEFKPESVKAYEIGYRGLINKKLLIDAYYYYNSYENFVSTLVLLQTPDGTPAGLATGNYKAISTVVNNPGEVTTQGAALGLDYVEKTWTFSTNASYNTISKEPEGLYSDFNTPKWRFNVGVANSNVYKNIGFNVNYRWQDAYYWTSTFAYGPVPAFGTIDAQINYKIPQAKAIIKIGASNLLNHYYITSFGNPSIGGVYYASITFDGLFR</sequence>
<evidence type="ECO:0000256" key="1">
    <source>
        <dbReference type="ARBA" id="ARBA00004571"/>
    </source>
</evidence>
<dbReference type="Pfam" id="PF13715">
    <property type="entry name" value="CarbopepD_reg_2"/>
    <property type="match status" value="1"/>
</dbReference>
<gene>
    <name evidence="15" type="ORF">MKQ68_08950</name>
</gene>
<dbReference type="SUPFAM" id="SSF56935">
    <property type="entry name" value="Porins"/>
    <property type="match status" value="1"/>
</dbReference>
<dbReference type="InterPro" id="IPR036942">
    <property type="entry name" value="Beta-barrel_TonB_sf"/>
</dbReference>
<dbReference type="PROSITE" id="PS52016">
    <property type="entry name" value="TONB_DEPENDENT_REC_3"/>
    <property type="match status" value="1"/>
</dbReference>
<keyword evidence="6 11" id="KW-0798">TonB box</keyword>
<dbReference type="Pfam" id="PF00593">
    <property type="entry name" value="TonB_dep_Rec_b-barrel"/>
    <property type="match status" value="1"/>
</dbReference>
<feature type="domain" description="TonB-dependent receptor-like beta-barrel" evidence="13">
    <location>
        <begin position="469"/>
        <end position="916"/>
    </location>
</feature>
<dbReference type="Gene3D" id="2.170.130.10">
    <property type="entry name" value="TonB-dependent receptor, plug domain"/>
    <property type="match status" value="1"/>
</dbReference>
<keyword evidence="4 10" id="KW-0812">Transmembrane</keyword>
<dbReference type="InterPro" id="IPR012910">
    <property type="entry name" value="Plug_dom"/>
</dbReference>
<dbReference type="Proteomes" id="UP001162741">
    <property type="component" value="Chromosome"/>
</dbReference>
<evidence type="ECO:0000313" key="15">
    <source>
        <dbReference type="EMBL" id="UYQ95222.1"/>
    </source>
</evidence>
<evidence type="ECO:0000256" key="10">
    <source>
        <dbReference type="PROSITE-ProRule" id="PRU01360"/>
    </source>
</evidence>
<evidence type="ECO:0000313" key="16">
    <source>
        <dbReference type="Proteomes" id="UP001162741"/>
    </source>
</evidence>
<keyword evidence="8 15" id="KW-0675">Receptor</keyword>
<keyword evidence="3 10" id="KW-1134">Transmembrane beta strand</keyword>
<organism evidence="15 16">
    <name type="scientific">Chitinophaga horti</name>
    <dbReference type="NCBI Taxonomy" id="2920382"/>
    <lineage>
        <taxon>Bacteria</taxon>
        <taxon>Pseudomonadati</taxon>
        <taxon>Bacteroidota</taxon>
        <taxon>Chitinophagia</taxon>
        <taxon>Chitinophagales</taxon>
        <taxon>Chitinophagaceae</taxon>
        <taxon>Chitinophaga</taxon>
    </lineage>
</organism>